<proteinExistence type="predicted"/>
<dbReference type="RefSeq" id="WP_094571396.1">
    <property type="nucleotide sequence ID" value="NZ_CP022743.1"/>
</dbReference>
<dbReference type="Proteomes" id="UP000215002">
    <property type="component" value="Chromosome"/>
</dbReference>
<evidence type="ECO:0000313" key="2">
    <source>
        <dbReference type="EMBL" id="ASU35155.1"/>
    </source>
</evidence>
<name>A0A223NZ66_9SPHI</name>
<feature type="chain" id="PRO_5012985347" description="Outer membrane protein beta-barrel domain-containing protein" evidence="1">
    <location>
        <begin position="21"/>
        <end position="247"/>
    </location>
</feature>
<dbReference type="EMBL" id="CP022743">
    <property type="protein sequence ID" value="ASU35155.1"/>
    <property type="molecule type" value="Genomic_DNA"/>
</dbReference>
<dbReference type="Gene3D" id="2.40.160.20">
    <property type="match status" value="1"/>
</dbReference>
<accession>A0A223NZ66</accession>
<protein>
    <recommendedName>
        <fullName evidence="4">Outer membrane protein beta-barrel domain-containing protein</fullName>
    </recommendedName>
</protein>
<keyword evidence="1" id="KW-0732">Signal</keyword>
<dbReference type="OrthoDB" id="9773582at2"/>
<dbReference type="AlphaFoldDB" id="A0A223NZ66"/>
<dbReference type="KEGG" id="muc:MuYL_3270"/>
<gene>
    <name evidence="2" type="ORF">MuYL_3270</name>
</gene>
<feature type="signal peptide" evidence="1">
    <location>
        <begin position="1"/>
        <end position="20"/>
    </location>
</feature>
<evidence type="ECO:0000256" key="1">
    <source>
        <dbReference type="SAM" id="SignalP"/>
    </source>
</evidence>
<evidence type="ECO:0008006" key="4">
    <source>
        <dbReference type="Google" id="ProtNLM"/>
    </source>
</evidence>
<evidence type="ECO:0000313" key="3">
    <source>
        <dbReference type="Proteomes" id="UP000215002"/>
    </source>
</evidence>
<keyword evidence="3" id="KW-1185">Reference proteome</keyword>
<organism evidence="2 3">
    <name type="scientific">Mucilaginibacter xinganensis</name>
    <dbReference type="NCBI Taxonomy" id="1234841"/>
    <lineage>
        <taxon>Bacteria</taxon>
        <taxon>Pseudomonadati</taxon>
        <taxon>Bacteroidota</taxon>
        <taxon>Sphingobacteriia</taxon>
        <taxon>Sphingobacteriales</taxon>
        <taxon>Sphingobacteriaceae</taxon>
        <taxon>Mucilaginibacter</taxon>
    </lineage>
</organism>
<reference evidence="2 3" key="1">
    <citation type="submission" date="2017-08" db="EMBL/GenBank/DDBJ databases">
        <title>Complete genome sequence of Mucilaginibacter sp. strain BJC16-A31.</title>
        <authorList>
            <consortium name="Henan University of Science and Technology"/>
            <person name="You X."/>
        </authorList>
    </citation>
    <scope>NUCLEOTIDE SEQUENCE [LARGE SCALE GENOMIC DNA]</scope>
    <source>
        <strain evidence="2 3">BJC16-A31</strain>
    </source>
</reference>
<sequence>MKKTLTLISIITLISFYAKAQDTDTKQYVKSYLALIGGISNPMGDFAQKTYENNKAGFARRGATFGLEGAYYFYKNLGFGAIFSFQDQGELSIPDVQILADGYNSTLKVNSTLVQGVNRYHNLNFMGGPQYSFQYGKFILDLRADAGLVKSSSTPQLTIYVSSGNVAQQTITQNSSKGSAFAYGGNAALRWEFAEGWDIGLRLNYVKSDGIKVSTTGDVSALGTNGRLVTKQPISELQSTFGIGVHF</sequence>